<dbReference type="Gene3D" id="3.30.2380.10">
    <property type="entry name" value="CGI121/TPRKB"/>
    <property type="match status" value="1"/>
</dbReference>
<dbReference type="EMBL" id="KF900310">
    <property type="protein sequence ID" value="AIE90441.1"/>
    <property type="molecule type" value="Genomic_DNA"/>
</dbReference>
<name>A0A075FLV1_9EURY</name>
<reference evidence="1" key="1">
    <citation type="journal article" date="2014" name="Genome Biol. Evol.">
        <title>Pangenome evidence for extensive interdomain horizontal transfer affecting lineage core and shell genes in uncultured planktonic thaumarchaeota and euryarchaeota.</title>
        <authorList>
            <person name="Deschamps P."/>
            <person name="Zivanovic Y."/>
            <person name="Moreira D."/>
            <person name="Rodriguez-Valera F."/>
            <person name="Lopez-Garcia P."/>
        </authorList>
    </citation>
    <scope>NUCLEOTIDE SEQUENCE</scope>
</reference>
<organism evidence="1">
    <name type="scientific">uncultured marine group II/III euryarchaeote AD1000_04_B09</name>
    <dbReference type="NCBI Taxonomy" id="1457704"/>
    <lineage>
        <taxon>Archaea</taxon>
        <taxon>Methanobacteriati</taxon>
        <taxon>Methanobacteriota</taxon>
        <taxon>environmental samples</taxon>
    </lineage>
</organism>
<accession>A0A075FLV1</accession>
<protein>
    <submittedName>
        <fullName evidence="1">Uncharacterized protein</fullName>
    </submittedName>
</protein>
<proteinExistence type="predicted"/>
<evidence type="ECO:0000313" key="1">
    <source>
        <dbReference type="EMBL" id="AIE90441.1"/>
    </source>
</evidence>
<dbReference type="AlphaFoldDB" id="A0A075FLV1"/>
<sequence>MAEAHSVPWFPAWGISMPEPVSDSGDIVALFNEWRPSERWLLLAYEVACSEVRLWTAWSALRRLEETDRMVARTCDAEFLRLVSGTHQLSTAFERAGINSGDESVWIVYLPEFESGDGFGETDIPRSTYLDNDAEATRLIEHLGGTLLARRPIPSEEGLLRLGAIEDGESIKVSRHEDAYLIHTALADM</sequence>
<dbReference type="SUPFAM" id="SSF143870">
    <property type="entry name" value="PF0523-like"/>
    <property type="match status" value="1"/>
</dbReference>
<dbReference type="InterPro" id="IPR036504">
    <property type="entry name" value="CGI121/TPRKB_sf"/>
</dbReference>